<dbReference type="Proteomes" id="UP001317259">
    <property type="component" value="Unassembled WGS sequence"/>
</dbReference>
<gene>
    <name evidence="2" type="ORF">MF672_001600</name>
</gene>
<evidence type="ECO:0000313" key="3">
    <source>
        <dbReference type="Proteomes" id="UP001317259"/>
    </source>
</evidence>
<feature type="region of interest" description="Disordered" evidence="1">
    <location>
        <begin position="68"/>
        <end position="94"/>
    </location>
</feature>
<evidence type="ECO:0008006" key="4">
    <source>
        <dbReference type="Google" id="ProtNLM"/>
    </source>
</evidence>
<comment type="caution">
    <text evidence="2">The sequence shown here is derived from an EMBL/GenBank/DDBJ whole genome shotgun (WGS) entry which is preliminary data.</text>
</comment>
<organism evidence="2 3">
    <name type="scientific">Actinomadura luzonensis</name>
    <dbReference type="NCBI Taxonomy" id="2805427"/>
    <lineage>
        <taxon>Bacteria</taxon>
        <taxon>Bacillati</taxon>
        <taxon>Actinomycetota</taxon>
        <taxon>Actinomycetes</taxon>
        <taxon>Streptosporangiales</taxon>
        <taxon>Thermomonosporaceae</taxon>
        <taxon>Actinomadura</taxon>
    </lineage>
</organism>
<evidence type="ECO:0000256" key="1">
    <source>
        <dbReference type="SAM" id="MobiDB-lite"/>
    </source>
</evidence>
<keyword evidence="3" id="KW-1185">Reference proteome</keyword>
<proteinExistence type="predicted"/>
<protein>
    <recommendedName>
        <fullName evidence="4">Divalent-cation tolerance protein CutA</fullName>
    </recommendedName>
</protein>
<feature type="compositionally biased region" description="Basic and acidic residues" evidence="1">
    <location>
        <begin position="78"/>
        <end position="94"/>
    </location>
</feature>
<reference evidence="2 3" key="1">
    <citation type="submission" date="2022-04" db="EMBL/GenBank/DDBJ databases">
        <title>Genome draft of Actinomadura sp. ATCC 31491.</title>
        <authorList>
            <person name="Shi X."/>
            <person name="Du Y."/>
        </authorList>
    </citation>
    <scope>NUCLEOTIDE SEQUENCE [LARGE SCALE GENOMIC DNA]</scope>
    <source>
        <strain evidence="2 3">ATCC 31491</strain>
    </source>
</reference>
<dbReference type="RefSeq" id="WP_242383402.1">
    <property type="nucleotide sequence ID" value="NZ_JAKRKC020000001.1"/>
</dbReference>
<name>A0ABT0FJK6_9ACTN</name>
<evidence type="ECO:0000313" key="2">
    <source>
        <dbReference type="EMBL" id="MCK2212500.1"/>
    </source>
</evidence>
<sequence>MAEFIEVRTTVEGHEKAAALAHEILGAGLATSIDIDEVSSSAGTARWQLTLITTGVQAPEMEELIRASGDAGPIDSRPVTHDIDSYPDWLPDHP</sequence>
<dbReference type="EMBL" id="JAKRKC020000001">
    <property type="protein sequence ID" value="MCK2212500.1"/>
    <property type="molecule type" value="Genomic_DNA"/>
</dbReference>
<accession>A0ABT0FJK6</accession>